<keyword evidence="9" id="KW-1185">Reference proteome</keyword>
<dbReference type="InterPro" id="IPR051795">
    <property type="entry name" value="Glycosyl_Hydrlase_43"/>
</dbReference>
<keyword evidence="2" id="KW-0378">Hydrolase</keyword>
<feature type="region of interest" description="Disordered" evidence="6">
    <location>
        <begin position="802"/>
        <end position="834"/>
    </location>
</feature>
<feature type="region of interest" description="Disordered" evidence="6">
    <location>
        <begin position="927"/>
        <end position="954"/>
    </location>
</feature>
<dbReference type="SUPFAM" id="SSF54236">
    <property type="entry name" value="Ubiquitin-like"/>
    <property type="match status" value="1"/>
</dbReference>
<evidence type="ECO:0000313" key="9">
    <source>
        <dbReference type="Proteomes" id="UP000604046"/>
    </source>
</evidence>
<evidence type="ECO:0000256" key="6">
    <source>
        <dbReference type="SAM" id="MobiDB-lite"/>
    </source>
</evidence>
<dbReference type="Gene3D" id="2.115.10.20">
    <property type="entry name" value="Glycosyl hydrolase domain, family 43"/>
    <property type="match status" value="1"/>
</dbReference>
<feature type="active site" description="Proton acceptor" evidence="4">
    <location>
        <position position="12"/>
    </location>
</feature>
<comment type="caution">
    <text evidence="8">The sequence shown here is derived from an EMBL/GenBank/DDBJ whole genome shotgun (WGS) entry which is preliminary data.</text>
</comment>
<dbReference type="InterPro" id="IPR006710">
    <property type="entry name" value="Glyco_hydro_43"/>
</dbReference>
<evidence type="ECO:0000256" key="1">
    <source>
        <dbReference type="ARBA" id="ARBA00009865"/>
    </source>
</evidence>
<feature type="compositionally biased region" description="Basic and acidic residues" evidence="6">
    <location>
        <begin position="981"/>
        <end position="1000"/>
    </location>
</feature>
<dbReference type="SMART" id="SM00213">
    <property type="entry name" value="UBQ"/>
    <property type="match status" value="1"/>
</dbReference>
<dbReference type="PROSITE" id="PS50053">
    <property type="entry name" value="UBIQUITIN_2"/>
    <property type="match status" value="1"/>
</dbReference>
<dbReference type="CDD" id="cd08999">
    <property type="entry name" value="GH43_ABN-like"/>
    <property type="match status" value="1"/>
</dbReference>
<feature type="compositionally biased region" description="Acidic residues" evidence="6">
    <location>
        <begin position="945"/>
        <end position="954"/>
    </location>
</feature>
<evidence type="ECO:0000259" key="7">
    <source>
        <dbReference type="PROSITE" id="PS50053"/>
    </source>
</evidence>
<feature type="active site" description="Proton donor" evidence="4">
    <location>
        <position position="193"/>
    </location>
</feature>
<dbReference type="PANTHER" id="PTHR42812:SF5">
    <property type="entry name" value="ENDO-ARABINASE"/>
    <property type="match status" value="1"/>
</dbReference>
<comment type="similarity">
    <text evidence="1">Belongs to the glycosyl hydrolase 43 family.</text>
</comment>
<feature type="region of interest" description="Disordered" evidence="6">
    <location>
        <begin position="633"/>
        <end position="691"/>
    </location>
</feature>
<evidence type="ECO:0000313" key="8">
    <source>
        <dbReference type="EMBL" id="CAE7566620.1"/>
    </source>
</evidence>
<dbReference type="AlphaFoldDB" id="A0A812UJ28"/>
<feature type="compositionally biased region" description="Low complexity" evidence="6">
    <location>
        <begin position="550"/>
        <end position="560"/>
    </location>
</feature>
<dbReference type="Pfam" id="PF04616">
    <property type="entry name" value="Glyco_hydro_43"/>
    <property type="match status" value="1"/>
</dbReference>
<dbReference type="GO" id="GO:0004553">
    <property type="term" value="F:hydrolase activity, hydrolyzing O-glycosyl compounds"/>
    <property type="evidence" value="ECO:0007669"/>
    <property type="project" value="InterPro"/>
</dbReference>
<evidence type="ECO:0000256" key="4">
    <source>
        <dbReference type="PIRSR" id="PIRSR606710-1"/>
    </source>
</evidence>
<gene>
    <name evidence="8" type="primary">abn-ts</name>
    <name evidence="8" type="ORF">SNAT2548_LOCUS32126</name>
</gene>
<dbReference type="EMBL" id="CAJNDS010002694">
    <property type="protein sequence ID" value="CAE7566620.1"/>
    <property type="molecule type" value="Genomic_DNA"/>
</dbReference>
<accession>A0A812UJ28</accession>
<dbReference type="InterPro" id="IPR023296">
    <property type="entry name" value="Glyco_hydro_beta-prop_sf"/>
</dbReference>
<dbReference type="Proteomes" id="UP000604046">
    <property type="component" value="Unassembled WGS sequence"/>
</dbReference>
<dbReference type="GO" id="GO:0005975">
    <property type="term" value="P:carbohydrate metabolic process"/>
    <property type="evidence" value="ECO:0007669"/>
    <property type="project" value="InterPro"/>
</dbReference>
<feature type="compositionally biased region" description="Pro residues" evidence="6">
    <location>
        <begin position="578"/>
        <end position="589"/>
    </location>
</feature>
<feature type="region of interest" description="Disordered" evidence="6">
    <location>
        <begin position="544"/>
        <end position="591"/>
    </location>
</feature>
<dbReference type="InterPro" id="IPR029071">
    <property type="entry name" value="Ubiquitin-like_domsf"/>
</dbReference>
<keyword evidence="3" id="KW-0326">Glycosidase</keyword>
<dbReference type="InterPro" id="IPR000626">
    <property type="entry name" value="Ubiquitin-like_dom"/>
</dbReference>
<dbReference type="OrthoDB" id="272289at2759"/>
<feature type="site" description="Important for catalytic activity, responsible for pKa modulation of the active site Glu and correct orientation of both the proton donor and substrate" evidence="5">
    <location>
        <position position="130"/>
    </location>
</feature>
<proteinExistence type="inferred from homology"/>
<feature type="compositionally biased region" description="Low complexity" evidence="6">
    <location>
        <begin position="568"/>
        <end position="577"/>
    </location>
</feature>
<name>A0A812UJ28_9DINO</name>
<dbReference type="Gene3D" id="3.10.20.90">
    <property type="entry name" value="Phosphatidylinositol 3-kinase Catalytic Subunit, Chain A, domain 1"/>
    <property type="match status" value="1"/>
</dbReference>
<evidence type="ECO:0000256" key="2">
    <source>
        <dbReference type="ARBA" id="ARBA00022801"/>
    </source>
</evidence>
<organism evidence="8 9">
    <name type="scientific">Symbiodinium natans</name>
    <dbReference type="NCBI Taxonomy" id="878477"/>
    <lineage>
        <taxon>Eukaryota</taxon>
        <taxon>Sar</taxon>
        <taxon>Alveolata</taxon>
        <taxon>Dinophyceae</taxon>
        <taxon>Suessiales</taxon>
        <taxon>Symbiodiniaceae</taxon>
        <taxon>Symbiodinium</taxon>
    </lineage>
</organism>
<feature type="region of interest" description="Disordered" evidence="6">
    <location>
        <begin position="966"/>
        <end position="1007"/>
    </location>
</feature>
<feature type="compositionally biased region" description="Low complexity" evidence="6">
    <location>
        <begin position="653"/>
        <end position="677"/>
    </location>
</feature>
<reference evidence="8" key="1">
    <citation type="submission" date="2021-02" db="EMBL/GenBank/DDBJ databases">
        <authorList>
            <person name="Dougan E. K."/>
            <person name="Rhodes N."/>
            <person name="Thang M."/>
            <person name="Chan C."/>
        </authorList>
    </citation>
    <scope>NUCLEOTIDE SEQUENCE</scope>
</reference>
<dbReference type="Pfam" id="PF00240">
    <property type="entry name" value="ubiquitin"/>
    <property type="match status" value="1"/>
</dbReference>
<dbReference type="SUPFAM" id="SSF75005">
    <property type="entry name" value="Arabinanase/levansucrase/invertase"/>
    <property type="match status" value="1"/>
</dbReference>
<evidence type="ECO:0000256" key="5">
    <source>
        <dbReference type="PIRSR" id="PIRSR606710-2"/>
    </source>
</evidence>
<dbReference type="PANTHER" id="PTHR42812">
    <property type="entry name" value="BETA-XYLOSIDASE"/>
    <property type="match status" value="1"/>
</dbReference>
<protein>
    <submittedName>
        <fullName evidence="8">Abn-ts protein</fullName>
    </submittedName>
</protein>
<sequence length="1105" mass="119489">MVLECVDGDYPDPGVTRIGGSYYLVATGGGQAGAFRMLRSADLIHWEPCGQVFSSESLPCWSGGAHGEKCDYWAPEMHQLPDGRSAVFFSAREPSPGRALHIGVATADHPEGPYHDSGQPLVSDPHWAIDATYFYDKGTGKQYLLWKIDFNAHSVPSVIKMRELNAAGVAPAEGSEAVELICNDLPWEGKVVEGPFLIQRGQYYYLFYSGECYANHRYCVGVARAEQVTGPYEKAAAPVLASGRGFAGPGHCVVVAAPGGDVMVYHAWPADSPGGRGARGAKRQVLAERVIWERTIVSPTLKRLSPMPTRSSLKHWIFRTSRVTPKIFTRNSLAVGSSKAQDKLTDWGAYLGYAGKLTPSKDEAYVIRPGLRPGGTVSLEAKPGFRAVARPGHFMRPEGEQSDQHESLPWRSTFSHRCGKLEPLGIWLRAWSNNASCGLCYMDGSSADARDVAPAASSREAQAPGECRIFEINVKQIDGSSTPVTVRSGLSGWALKELLAEKLGVPAERQRLICRGRAIQDDDPLDAHVTQNGQTLHMVQRPLDPIRSDSGASGASSSNAPAPPGPGFPFNLPVFQNGPPPFGPPPPPHAIHVVAPMPHPEMPQGIGSFFAGPHPGMAMPLAMPGPIPQVVPPMPQPSYVPPVLQQPPQGSETTPPAAPAARPQLPQTPQLGPQGQPHSQPQAPAGPEVAGLASMSGPVMFAPPGAVRAMPVPVKSPPIFQMPGAPVHKAPAPFPYYAPPFGVATAGQFMPAHAVPMPPPTPAMPPFAHFAPVQSSMQFWVQQGLGHLAAADPFQGLMPHLMGPGAPEMEENGLEGRGPQPPIPPSPREREPPSHLPWREICRLHLHLSRALGRPSMPQLTPPPPSSFSNELSYYLSLLHSSTSQLGVAISDIQRAMAEDGPTARQRANFTDTLSSASRTFRSLHRALRNAPPDGDSAPESTTLPDEEGEEEELPMALDEELRDADYETSGRSLFSDADSDAARPRPQADRRQGRRREPWNLDELEKDDEDAGAFANAFDREFPTLSDVHAVNLLCYAYHRVVRATGFDSSPHNPHDYPSHLLHGYILAVLNDMGQNLDGNNAFRSMPDAAIRYPHLRWLMDLLH</sequence>
<evidence type="ECO:0000256" key="3">
    <source>
        <dbReference type="ARBA" id="ARBA00023295"/>
    </source>
</evidence>
<feature type="domain" description="Ubiquitin-like" evidence="7">
    <location>
        <begin position="470"/>
        <end position="545"/>
    </location>
</feature>